<dbReference type="InterPro" id="IPR011333">
    <property type="entry name" value="SKP1/BTB/POZ_sf"/>
</dbReference>
<dbReference type="GO" id="GO:0006511">
    <property type="term" value="P:ubiquitin-dependent protein catabolic process"/>
    <property type="evidence" value="ECO:0007669"/>
    <property type="project" value="InterPro"/>
</dbReference>
<evidence type="ECO:0000313" key="7">
    <source>
        <dbReference type="Proteomes" id="UP000278143"/>
    </source>
</evidence>
<dbReference type="InterPro" id="IPR036296">
    <property type="entry name" value="SKP1-like_dim_sf"/>
</dbReference>
<gene>
    <name evidence="6" type="ORF">SYNPS1DRAFT_16489</name>
</gene>
<dbReference type="InterPro" id="IPR016073">
    <property type="entry name" value="Skp1_comp_POZ"/>
</dbReference>
<dbReference type="PANTHER" id="PTHR11165">
    <property type="entry name" value="SKP1"/>
    <property type="match status" value="1"/>
</dbReference>
<dbReference type="AlphaFoldDB" id="A0A4V1J1F6"/>
<dbReference type="SMART" id="SM00512">
    <property type="entry name" value="Skp1"/>
    <property type="match status" value="1"/>
</dbReference>
<evidence type="ECO:0000313" key="6">
    <source>
        <dbReference type="EMBL" id="RKP24889.1"/>
    </source>
</evidence>
<dbReference type="FunFam" id="3.30.710.10:FF:000026">
    <property type="entry name" value="E3 ubiquitin ligase complex SCF subunit"/>
    <property type="match status" value="1"/>
</dbReference>
<proteinExistence type="inferred from homology"/>
<name>A0A4V1J1F6_9FUNG</name>
<dbReference type="UniPathway" id="UPA00143"/>
<feature type="domain" description="SKP1 component dimerisation" evidence="4">
    <location>
        <begin position="113"/>
        <end position="159"/>
    </location>
</feature>
<dbReference type="InterPro" id="IPR016072">
    <property type="entry name" value="Skp1_comp_dimer"/>
</dbReference>
<dbReference type="Gene3D" id="3.30.710.10">
    <property type="entry name" value="Potassium Channel Kv1.1, Chain A"/>
    <property type="match status" value="1"/>
</dbReference>
<dbReference type="SUPFAM" id="SSF54695">
    <property type="entry name" value="POZ domain"/>
    <property type="match status" value="1"/>
</dbReference>
<evidence type="ECO:0000256" key="1">
    <source>
        <dbReference type="ARBA" id="ARBA00009993"/>
    </source>
</evidence>
<dbReference type="Pfam" id="PF03931">
    <property type="entry name" value="Skp1_POZ"/>
    <property type="match status" value="1"/>
</dbReference>
<evidence type="ECO:0000256" key="2">
    <source>
        <dbReference type="ARBA" id="ARBA00022786"/>
    </source>
</evidence>
<dbReference type="Pfam" id="PF01466">
    <property type="entry name" value="Skp1"/>
    <property type="match status" value="1"/>
</dbReference>
<dbReference type="CDD" id="cd18322">
    <property type="entry name" value="BTB_POZ_SKP1"/>
    <property type="match status" value="1"/>
</dbReference>
<keyword evidence="7" id="KW-1185">Reference proteome</keyword>
<reference evidence="7" key="1">
    <citation type="journal article" date="2018" name="Nat. Microbiol.">
        <title>Leveraging single-cell genomics to expand the fungal tree of life.</title>
        <authorList>
            <person name="Ahrendt S.R."/>
            <person name="Quandt C.A."/>
            <person name="Ciobanu D."/>
            <person name="Clum A."/>
            <person name="Salamov A."/>
            <person name="Andreopoulos B."/>
            <person name="Cheng J.F."/>
            <person name="Woyke T."/>
            <person name="Pelin A."/>
            <person name="Henrissat B."/>
            <person name="Reynolds N.K."/>
            <person name="Benny G.L."/>
            <person name="Smith M.E."/>
            <person name="James T.Y."/>
            <person name="Grigoriev I.V."/>
        </authorList>
    </citation>
    <scope>NUCLEOTIDE SEQUENCE [LARGE SCALE GENOMIC DNA]</scope>
    <source>
        <strain evidence="7">Benny S71-1</strain>
    </source>
</reference>
<evidence type="ECO:0000259" key="5">
    <source>
        <dbReference type="Pfam" id="PF03931"/>
    </source>
</evidence>
<dbReference type="InterPro" id="IPR016897">
    <property type="entry name" value="SKP1"/>
</dbReference>
<evidence type="ECO:0000256" key="3">
    <source>
        <dbReference type="PIRNR" id="PIRNR028729"/>
    </source>
</evidence>
<organism evidence="6 7">
    <name type="scientific">Syncephalis pseudoplumigaleata</name>
    <dbReference type="NCBI Taxonomy" id="1712513"/>
    <lineage>
        <taxon>Eukaryota</taxon>
        <taxon>Fungi</taxon>
        <taxon>Fungi incertae sedis</taxon>
        <taxon>Zoopagomycota</taxon>
        <taxon>Zoopagomycotina</taxon>
        <taxon>Zoopagomycetes</taxon>
        <taxon>Zoopagales</taxon>
        <taxon>Piptocephalidaceae</taxon>
        <taxon>Syncephalis</taxon>
    </lineage>
</organism>
<feature type="domain" description="SKP1 component POZ" evidence="5">
    <location>
        <begin position="2"/>
        <end position="62"/>
    </location>
</feature>
<accession>A0A4V1J1F6</accession>
<dbReference type="OrthoDB" id="2342932at2759"/>
<sequence>MSVILVSADNEQFTIERAVIERSVLIKNMLEDIGESEHPIPIPNVNGKILKKVIEYCEQHKNDPLPEIDENQDEYTRVRTSEDISDWDKKYMDVEQDTIFDVILAANYLDIRPLLDLGCKTIANMIKGKTTEEIRELFGIVNDFTPEEEEQIRKECEWAEER</sequence>
<protein>
    <recommendedName>
        <fullName evidence="3">E3 ubiquitin ligase complex SCF subunit</fullName>
    </recommendedName>
</protein>
<comment type="function">
    <text evidence="3">Essential component of the SCF (SKP1-CUL1-F-box protein) E3 ubiquitin ligase complexes, which mediate the ubiquitination and subsequent proteasomal degradation of target proteins.</text>
</comment>
<dbReference type="PIRSF" id="PIRSF028729">
    <property type="entry name" value="E3_ubiquit_lig_SCF_Skp"/>
    <property type="match status" value="1"/>
</dbReference>
<dbReference type="EMBL" id="KZ989986">
    <property type="protein sequence ID" value="RKP24889.1"/>
    <property type="molecule type" value="Genomic_DNA"/>
</dbReference>
<keyword evidence="2 3" id="KW-0833">Ubl conjugation pathway</keyword>
<dbReference type="InterPro" id="IPR001232">
    <property type="entry name" value="SKP1-like"/>
</dbReference>
<comment type="pathway">
    <text evidence="3">Protein modification; protein ubiquitination.</text>
</comment>
<comment type="subunit">
    <text evidence="3">Component of the SCF (SKP1-CUL1-F-box protein) E3 ubiquitin ligase complexes.</text>
</comment>
<comment type="similarity">
    <text evidence="1 3">Belongs to the SKP1 family.</text>
</comment>
<evidence type="ECO:0000259" key="4">
    <source>
        <dbReference type="Pfam" id="PF01466"/>
    </source>
</evidence>
<dbReference type="GO" id="GO:0016567">
    <property type="term" value="P:protein ubiquitination"/>
    <property type="evidence" value="ECO:0007669"/>
    <property type="project" value="UniProtKB-UniPathway"/>
</dbReference>
<dbReference type="Proteomes" id="UP000278143">
    <property type="component" value="Unassembled WGS sequence"/>
</dbReference>
<dbReference type="SUPFAM" id="SSF81382">
    <property type="entry name" value="Skp1 dimerisation domain-like"/>
    <property type="match status" value="1"/>
</dbReference>